<evidence type="ECO:0000313" key="1">
    <source>
        <dbReference type="EMBL" id="EGQ13414.1"/>
    </source>
</evidence>
<organism evidence="1 2">
    <name type="scientific">Prevotella dentalis (strain ATCC 49559 / DSM 3688 / JCM 13448 / NCTC 12043 / ES 2772)</name>
    <name type="common">Mitsuokella dentalis</name>
    <dbReference type="NCBI Taxonomy" id="908937"/>
    <lineage>
        <taxon>Bacteria</taxon>
        <taxon>Pseudomonadati</taxon>
        <taxon>Bacteroidota</taxon>
        <taxon>Bacteroidia</taxon>
        <taxon>Bacteroidales</taxon>
        <taxon>Prevotellaceae</taxon>
        <taxon>Prevotella</taxon>
    </lineage>
</organism>
<name>F9D4Z3_PREDD</name>
<accession>F9D4Z3</accession>
<comment type="caution">
    <text evidence="1">The sequence shown here is derived from an EMBL/GenBank/DDBJ whole genome shotgun (WGS) entry which is preliminary data.</text>
</comment>
<sequence>MRRDCTAAAARSYGGNGFSALRRGGFRIKSSIFADRYKPKNKRQ</sequence>
<reference evidence="1 2" key="1">
    <citation type="submission" date="2011-04" db="EMBL/GenBank/DDBJ databases">
        <authorList>
            <person name="Muzny D."/>
            <person name="Qin X."/>
            <person name="Deng J."/>
            <person name="Jiang H."/>
            <person name="Liu Y."/>
            <person name="Qu J."/>
            <person name="Song X.-Z."/>
            <person name="Zhang L."/>
            <person name="Thornton R."/>
            <person name="Coyle M."/>
            <person name="Francisco L."/>
            <person name="Jackson L."/>
            <person name="Javaid M."/>
            <person name="Korchina V."/>
            <person name="Kovar C."/>
            <person name="Mata R."/>
            <person name="Mathew T."/>
            <person name="Ngo R."/>
            <person name="Nguyen L."/>
            <person name="Nguyen N."/>
            <person name="Okwuonu G."/>
            <person name="Ongeri F."/>
            <person name="Pham C."/>
            <person name="Simmons D."/>
            <person name="Wilczek-Boney K."/>
            <person name="Hale W."/>
            <person name="Jakkamsetti A."/>
            <person name="Pham P."/>
            <person name="Ruth R."/>
            <person name="San Lucas F."/>
            <person name="Warren J."/>
            <person name="Zhang J."/>
            <person name="Zhao Z."/>
            <person name="Zhou C."/>
            <person name="Zhu D."/>
            <person name="Lee S."/>
            <person name="Bess C."/>
            <person name="Blankenburg K."/>
            <person name="Forbes L."/>
            <person name="Fu Q."/>
            <person name="Gubbala S."/>
            <person name="Hirani K."/>
            <person name="Jayaseelan J.C."/>
            <person name="Lara F."/>
            <person name="Munidasa M."/>
            <person name="Palculict T."/>
            <person name="Patil S."/>
            <person name="Pu L.-L."/>
            <person name="Saada N."/>
            <person name="Tang L."/>
            <person name="Weissenberger G."/>
            <person name="Zhu Y."/>
            <person name="Hemphill L."/>
            <person name="Shang Y."/>
            <person name="Youmans B."/>
            <person name="Ayvaz T."/>
            <person name="Ross M."/>
            <person name="Santibanez J."/>
            <person name="Aqrawi P."/>
            <person name="Gross S."/>
            <person name="Joshi V."/>
            <person name="Fowler G."/>
            <person name="Nazareth L."/>
            <person name="Reid J."/>
            <person name="Worley K."/>
            <person name="Petrosino J."/>
            <person name="Highlander S."/>
            <person name="Gibbs R."/>
        </authorList>
    </citation>
    <scope>NUCLEOTIDE SEQUENCE [LARGE SCALE GENOMIC DNA]</scope>
    <source>
        <strain evidence="1 2">DSM 3688</strain>
    </source>
</reference>
<dbReference type="AlphaFoldDB" id="F9D4Z3"/>
<dbReference type="Proteomes" id="UP000007820">
    <property type="component" value="Unassembled WGS sequence"/>
</dbReference>
<proteinExistence type="predicted"/>
<protein>
    <submittedName>
        <fullName evidence="1">Uncharacterized protein</fullName>
    </submittedName>
</protein>
<evidence type="ECO:0000313" key="2">
    <source>
        <dbReference type="Proteomes" id="UP000007820"/>
    </source>
</evidence>
<dbReference type="EMBL" id="AFPW01000028">
    <property type="protein sequence ID" value="EGQ13414.1"/>
    <property type="molecule type" value="Genomic_DNA"/>
</dbReference>
<gene>
    <name evidence="1" type="ORF">HMPREF9136_1921</name>
</gene>